<dbReference type="Pfam" id="PF05830">
    <property type="entry name" value="NodZ"/>
    <property type="match status" value="1"/>
</dbReference>
<dbReference type="EMBL" id="JACHBC010000028">
    <property type="protein sequence ID" value="MBB5564691.1"/>
    <property type="molecule type" value="Genomic_DNA"/>
</dbReference>
<comment type="caution">
    <text evidence="3">Lacks conserved residue(s) required for the propagation of feature annotation.</text>
</comment>
<evidence type="ECO:0000313" key="6">
    <source>
        <dbReference type="Proteomes" id="UP000528824"/>
    </source>
</evidence>
<protein>
    <recommendedName>
        <fullName evidence="4">GT23 domain-containing protein</fullName>
    </recommendedName>
</protein>
<proteinExistence type="inferred from homology"/>
<evidence type="ECO:0000256" key="3">
    <source>
        <dbReference type="PROSITE-ProRule" id="PRU00992"/>
    </source>
</evidence>
<dbReference type="PROSITE" id="PS51659">
    <property type="entry name" value="GT23"/>
    <property type="match status" value="1"/>
</dbReference>
<evidence type="ECO:0000256" key="1">
    <source>
        <dbReference type="ARBA" id="ARBA00022676"/>
    </source>
</evidence>
<sequence>MRFSRTRQRTCSLKRDRYVVSRRRTGFGDCLWSLAAAWRYAQRTGRTLAIGWRGSCYLNQPFTNAFTVFFEPIQDIAGVRVICDDQINQLSFPGPFFPSWWNKPTIESVYRPDEQIFPERDELTELLQAQDDTDTNRVVCDACLMWRCDQAAERQIFQSLKP</sequence>
<reference evidence="5 6" key="1">
    <citation type="submission" date="2020-08" db="EMBL/GenBank/DDBJ databases">
        <title>Genomic Encyclopedia of Type Strains, Phase IV (KMG-V): Genome sequencing to study the core and pangenomes of soil and plant-associated prokaryotes.</title>
        <authorList>
            <person name="Whitman W."/>
        </authorList>
    </citation>
    <scope>NUCLEOTIDE SEQUENCE [LARGE SCALE GENOMIC DNA]</scope>
    <source>
        <strain evidence="5 6">SEMIA 4034</strain>
    </source>
</reference>
<comment type="similarity">
    <text evidence="3">Belongs to the glycosyltransferase 23 family.</text>
</comment>
<comment type="caution">
    <text evidence="5">The sequence shown here is derived from an EMBL/GenBank/DDBJ whole genome shotgun (WGS) entry which is preliminary data.</text>
</comment>
<keyword evidence="1 3" id="KW-0328">Glycosyltransferase</keyword>
<accession>A0A7W9CYY3</accession>
<dbReference type="GO" id="GO:0016758">
    <property type="term" value="F:hexosyltransferase activity"/>
    <property type="evidence" value="ECO:0007669"/>
    <property type="project" value="UniProtKB-UniRule"/>
</dbReference>
<evidence type="ECO:0000259" key="4">
    <source>
        <dbReference type="PROSITE" id="PS51659"/>
    </source>
</evidence>
<keyword evidence="6" id="KW-1185">Reference proteome</keyword>
<dbReference type="Gene3D" id="3.40.50.11340">
    <property type="match status" value="1"/>
</dbReference>
<dbReference type="InterPro" id="IPR008716">
    <property type="entry name" value="NodZ"/>
</dbReference>
<dbReference type="GO" id="GO:0009312">
    <property type="term" value="P:oligosaccharide biosynthetic process"/>
    <property type="evidence" value="ECO:0007669"/>
    <property type="project" value="InterPro"/>
</dbReference>
<evidence type="ECO:0000256" key="2">
    <source>
        <dbReference type="ARBA" id="ARBA00022679"/>
    </source>
</evidence>
<dbReference type="InterPro" id="IPR027350">
    <property type="entry name" value="GT23_dom"/>
</dbReference>
<name>A0A7W9CYY3_9HYPH</name>
<dbReference type="AlphaFoldDB" id="A0A7W9CYY3"/>
<feature type="domain" description="GT23" evidence="4">
    <location>
        <begin position="13"/>
        <end position="162"/>
    </location>
</feature>
<keyword evidence="2 3" id="KW-0808">Transferase</keyword>
<dbReference type="Proteomes" id="UP000528824">
    <property type="component" value="Unassembled WGS sequence"/>
</dbReference>
<gene>
    <name evidence="5" type="ORF">GGI59_006400</name>
</gene>
<evidence type="ECO:0000313" key="5">
    <source>
        <dbReference type="EMBL" id="MBB5564691.1"/>
    </source>
</evidence>
<organism evidence="5 6">
    <name type="scientific">Rhizobium lentis</name>
    <dbReference type="NCBI Taxonomy" id="1138194"/>
    <lineage>
        <taxon>Bacteria</taxon>
        <taxon>Pseudomonadati</taxon>
        <taxon>Pseudomonadota</taxon>
        <taxon>Alphaproteobacteria</taxon>
        <taxon>Hyphomicrobiales</taxon>
        <taxon>Rhizobiaceae</taxon>
        <taxon>Rhizobium/Agrobacterium group</taxon>
        <taxon>Rhizobium</taxon>
    </lineage>
</organism>